<dbReference type="EnsemblPlants" id="Pp3c20_6390V3.1">
    <property type="protein sequence ID" value="PAC:32946879.CDS.1"/>
    <property type="gene ID" value="Pp3c20_6390"/>
</dbReference>
<proteinExistence type="predicted"/>
<evidence type="ECO:0000313" key="3">
    <source>
        <dbReference type="Proteomes" id="UP000006727"/>
    </source>
</evidence>
<dbReference type="Proteomes" id="UP000006727">
    <property type="component" value="Chromosome 20"/>
</dbReference>
<dbReference type="Gramene" id="Pp3c20_6390V3.1">
    <property type="protein sequence ID" value="PAC:32946879.CDS.1"/>
    <property type="gene ID" value="Pp3c20_6390"/>
</dbReference>
<keyword evidence="3" id="KW-1185">Reference proteome</keyword>
<dbReference type="AlphaFoldDB" id="A0A2K1IUA3"/>
<dbReference type="PaxDb" id="3218-PP1S9_176V6.1"/>
<dbReference type="InParanoid" id="A0A2K1IUA3"/>
<gene>
    <name evidence="1" type="ORF">PHYPA_024794</name>
</gene>
<sequence length="154" mass="17276">MCVDTISTAARCDERWSSHRTLRPLPCADCRVPCQAEFTQAPSHADLEVSGAGEQGTIEKMWSRATAGKRDHQCGGFGDLGRRQSGAHPPPPRLDFHLSLKLLAEALHHLDQTSLVCKTGTWIFLFSCKVDKLSVRKLARWLQRHPEILQINQH</sequence>
<organism evidence="1">
    <name type="scientific">Physcomitrium patens</name>
    <name type="common">Spreading-leaved earth moss</name>
    <name type="synonym">Physcomitrella patens</name>
    <dbReference type="NCBI Taxonomy" id="3218"/>
    <lineage>
        <taxon>Eukaryota</taxon>
        <taxon>Viridiplantae</taxon>
        <taxon>Streptophyta</taxon>
        <taxon>Embryophyta</taxon>
        <taxon>Bryophyta</taxon>
        <taxon>Bryophytina</taxon>
        <taxon>Bryopsida</taxon>
        <taxon>Funariidae</taxon>
        <taxon>Funariales</taxon>
        <taxon>Funariaceae</taxon>
        <taxon>Physcomitrium</taxon>
    </lineage>
</organism>
<reference evidence="1 3" key="2">
    <citation type="journal article" date="2018" name="Plant J.">
        <title>The Physcomitrella patens chromosome-scale assembly reveals moss genome structure and evolution.</title>
        <authorList>
            <person name="Lang D."/>
            <person name="Ullrich K.K."/>
            <person name="Murat F."/>
            <person name="Fuchs J."/>
            <person name="Jenkins J."/>
            <person name="Haas F.B."/>
            <person name="Piednoel M."/>
            <person name="Gundlach H."/>
            <person name="Van Bel M."/>
            <person name="Meyberg R."/>
            <person name="Vives C."/>
            <person name="Morata J."/>
            <person name="Symeonidi A."/>
            <person name="Hiss M."/>
            <person name="Muchero W."/>
            <person name="Kamisugi Y."/>
            <person name="Saleh O."/>
            <person name="Blanc G."/>
            <person name="Decker E.L."/>
            <person name="van Gessel N."/>
            <person name="Grimwood J."/>
            <person name="Hayes R.D."/>
            <person name="Graham S.W."/>
            <person name="Gunter L.E."/>
            <person name="McDaniel S.F."/>
            <person name="Hoernstein S.N.W."/>
            <person name="Larsson A."/>
            <person name="Li F.W."/>
            <person name="Perroud P.F."/>
            <person name="Phillips J."/>
            <person name="Ranjan P."/>
            <person name="Rokshar D.S."/>
            <person name="Rothfels C.J."/>
            <person name="Schneider L."/>
            <person name="Shu S."/>
            <person name="Stevenson D.W."/>
            <person name="Thummler F."/>
            <person name="Tillich M."/>
            <person name="Villarreal Aguilar J.C."/>
            <person name="Widiez T."/>
            <person name="Wong G.K."/>
            <person name="Wymore A."/>
            <person name="Zhang Y."/>
            <person name="Zimmer A.D."/>
            <person name="Quatrano R.S."/>
            <person name="Mayer K.F.X."/>
            <person name="Goodstein D."/>
            <person name="Casacuberta J.M."/>
            <person name="Vandepoele K."/>
            <person name="Reski R."/>
            <person name="Cuming A.C."/>
            <person name="Tuskan G.A."/>
            <person name="Maumus F."/>
            <person name="Salse J."/>
            <person name="Schmutz J."/>
            <person name="Rensing S.A."/>
        </authorList>
    </citation>
    <scope>NUCLEOTIDE SEQUENCE [LARGE SCALE GENOMIC DNA]</scope>
    <source>
        <strain evidence="2 3">cv. Gransden 2004</strain>
    </source>
</reference>
<reference evidence="2" key="3">
    <citation type="submission" date="2020-12" db="UniProtKB">
        <authorList>
            <consortium name="EnsemblPlants"/>
        </authorList>
    </citation>
    <scope>IDENTIFICATION</scope>
</reference>
<evidence type="ECO:0000313" key="1">
    <source>
        <dbReference type="EMBL" id="PNR32852.1"/>
    </source>
</evidence>
<evidence type="ECO:0000313" key="2">
    <source>
        <dbReference type="EnsemblPlants" id="PAC:32946879.CDS.1"/>
    </source>
</evidence>
<protein>
    <submittedName>
        <fullName evidence="1 2">Uncharacterized protein</fullName>
    </submittedName>
</protein>
<name>A0A2K1IUA3_PHYPA</name>
<dbReference type="EMBL" id="ABEU02000020">
    <property type="protein sequence ID" value="PNR32852.1"/>
    <property type="molecule type" value="Genomic_DNA"/>
</dbReference>
<accession>A0A2K1IUA3</accession>
<reference evidence="1 3" key="1">
    <citation type="journal article" date="2008" name="Science">
        <title>The Physcomitrella genome reveals evolutionary insights into the conquest of land by plants.</title>
        <authorList>
            <person name="Rensing S."/>
            <person name="Lang D."/>
            <person name="Zimmer A."/>
            <person name="Terry A."/>
            <person name="Salamov A."/>
            <person name="Shapiro H."/>
            <person name="Nishiyama T."/>
            <person name="Perroud P.-F."/>
            <person name="Lindquist E."/>
            <person name="Kamisugi Y."/>
            <person name="Tanahashi T."/>
            <person name="Sakakibara K."/>
            <person name="Fujita T."/>
            <person name="Oishi K."/>
            <person name="Shin-I T."/>
            <person name="Kuroki Y."/>
            <person name="Toyoda A."/>
            <person name="Suzuki Y."/>
            <person name="Hashimoto A."/>
            <person name="Yamaguchi K."/>
            <person name="Sugano A."/>
            <person name="Kohara Y."/>
            <person name="Fujiyama A."/>
            <person name="Anterola A."/>
            <person name="Aoki S."/>
            <person name="Ashton N."/>
            <person name="Barbazuk W.B."/>
            <person name="Barker E."/>
            <person name="Bennetzen J."/>
            <person name="Bezanilla M."/>
            <person name="Blankenship R."/>
            <person name="Cho S.H."/>
            <person name="Dutcher S."/>
            <person name="Estelle M."/>
            <person name="Fawcett J.A."/>
            <person name="Gundlach H."/>
            <person name="Hanada K."/>
            <person name="Heyl A."/>
            <person name="Hicks K.A."/>
            <person name="Hugh J."/>
            <person name="Lohr M."/>
            <person name="Mayer K."/>
            <person name="Melkozernov A."/>
            <person name="Murata T."/>
            <person name="Nelson D."/>
            <person name="Pils B."/>
            <person name="Prigge M."/>
            <person name="Reiss B."/>
            <person name="Renner T."/>
            <person name="Rombauts S."/>
            <person name="Rushton P."/>
            <person name="Sanderfoot A."/>
            <person name="Schween G."/>
            <person name="Shiu S.-H."/>
            <person name="Stueber K."/>
            <person name="Theodoulou F.L."/>
            <person name="Tu H."/>
            <person name="Van de Peer Y."/>
            <person name="Verrier P.J."/>
            <person name="Waters E."/>
            <person name="Wood A."/>
            <person name="Yang L."/>
            <person name="Cove D."/>
            <person name="Cuming A."/>
            <person name="Hasebe M."/>
            <person name="Lucas S."/>
            <person name="Mishler D.B."/>
            <person name="Reski R."/>
            <person name="Grigoriev I."/>
            <person name="Quatrano R.S."/>
            <person name="Boore J.L."/>
        </authorList>
    </citation>
    <scope>NUCLEOTIDE SEQUENCE [LARGE SCALE GENOMIC DNA]</scope>
    <source>
        <strain evidence="2 3">cv. Gransden 2004</strain>
    </source>
</reference>